<dbReference type="AlphaFoldDB" id="A0A6A6YKJ3"/>
<evidence type="ECO:0000256" key="2">
    <source>
        <dbReference type="ARBA" id="ARBA00023002"/>
    </source>
</evidence>
<reference evidence="5" key="3">
    <citation type="submission" date="2025-04" db="UniProtKB">
        <authorList>
            <consortium name="RefSeq"/>
        </authorList>
    </citation>
    <scope>IDENTIFICATION</scope>
    <source>
        <strain evidence="5">CBS 304.34</strain>
    </source>
</reference>
<dbReference type="EMBL" id="MU003701">
    <property type="protein sequence ID" value="KAF2809386.1"/>
    <property type="molecule type" value="Genomic_DNA"/>
</dbReference>
<dbReference type="PANTHER" id="PTHR43669:SF3">
    <property type="entry name" value="ALCOHOL DEHYDROGENASE, PUTATIVE (AFU_ORTHOLOGUE AFUA_3G03445)-RELATED"/>
    <property type="match status" value="1"/>
</dbReference>
<dbReference type="Proteomes" id="UP000504636">
    <property type="component" value="Unplaced"/>
</dbReference>
<proteinExistence type="inferred from homology"/>
<reference evidence="5" key="2">
    <citation type="submission" date="2020-04" db="EMBL/GenBank/DDBJ databases">
        <authorList>
            <consortium name="NCBI Genome Project"/>
        </authorList>
    </citation>
    <scope>NUCLEOTIDE SEQUENCE</scope>
    <source>
        <strain evidence="5">CBS 304.34</strain>
    </source>
</reference>
<dbReference type="Gene3D" id="3.40.50.720">
    <property type="entry name" value="NAD(P)-binding Rossmann-like Domain"/>
    <property type="match status" value="1"/>
</dbReference>
<dbReference type="CDD" id="cd05233">
    <property type="entry name" value="SDR_c"/>
    <property type="match status" value="1"/>
</dbReference>
<dbReference type="InterPro" id="IPR002347">
    <property type="entry name" value="SDR_fam"/>
</dbReference>
<comment type="similarity">
    <text evidence="1">Belongs to the short-chain dehydrogenases/reductases (SDR) family.</text>
</comment>
<dbReference type="GeneID" id="54465266"/>
<gene>
    <name evidence="3 5" type="ORF">BDZ99DRAFT_509000</name>
</gene>
<dbReference type="InterPro" id="IPR036291">
    <property type="entry name" value="NAD(P)-bd_dom_sf"/>
</dbReference>
<keyword evidence="4" id="KW-1185">Reference proteome</keyword>
<dbReference type="GO" id="GO:0016491">
    <property type="term" value="F:oxidoreductase activity"/>
    <property type="evidence" value="ECO:0007669"/>
    <property type="project" value="UniProtKB-KW"/>
</dbReference>
<organism evidence="3">
    <name type="scientific">Mytilinidion resinicola</name>
    <dbReference type="NCBI Taxonomy" id="574789"/>
    <lineage>
        <taxon>Eukaryota</taxon>
        <taxon>Fungi</taxon>
        <taxon>Dikarya</taxon>
        <taxon>Ascomycota</taxon>
        <taxon>Pezizomycotina</taxon>
        <taxon>Dothideomycetes</taxon>
        <taxon>Pleosporomycetidae</taxon>
        <taxon>Mytilinidiales</taxon>
        <taxon>Mytilinidiaceae</taxon>
        <taxon>Mytilinidion</taxon>
    </lineage>
</organism>
<evidence type="ECO:0000313" key="3">
    <source>
        <dbReference type="EMBL" id="KAF2809386.1"/>
    </source>
</evidence>
<dbReference type="Pfam" id="PF00106">
    <property type="entry name" value="adh_short"/>
    <property type="match status" value="1"/>
</dbReference>
<reference evidence="3 5" key="1">
    <citation type="journal article" date="2020" name="Stud. Mycol.">
        <title>101 Dothideomycetes genomes: a test case for predicting lifestyles and emergence of pathogens.</title>
        <authorList>
            <person name="Haridas S."/>
            <person name="Albert R."/>
            <person name="Binder M."/>
            <person name="Bloem J."/>
            <person name="Labutti K."/>
            <person name="Salamov A."/>
            <person name="Andreopoulos B."/>
            <person name="Baker S."/>
            <person name="Barry K."/>
            <person name="Bills G."/>
            <person name="Bluhm B."/>
            <person name="Cannon C."/>
            <person name="Castanera R."/>
            <person name="Culley D."/>
            <person name="Daum C."/>
            <person name="Ezra D."/>
            <person name="Gonzalez J."/>
            <person name="Henrissat B."/>
            <person name="Kuo A."/>
            <person name="Liang C."/>
            <person name="Lipzen A."/>
            <person name="Lutzoni F."/>
            <person name="Magnuson J."/>
            <person name="Mondo S."/>
            <person name="Nolan M."/>
            <person name="Ohm R."/>
            <person name="Pangilinan J."/>
            <person name="Park H.-J."/>
            <person name="Ramirez L."/>
            <person name="Alfaro M."/>
            <person name="Sun H."/>
            <person name="Tritt A."/>
            <person name="Yoshinaga Y."/>
            <person name="Zwiers L.-H."/>
            <person name="Turgeon B."/>
            <person name="Goodwin S."/>
            <person name="Spatafora J."/>
            <person name="Crous P."/>
            <person name="Grigoriev I."/>
        </authorList>
    </citation>
    <scope>NUCLEOTIDE SEQUENCE</scope>
    <source>
        <strain evidence="3 5">CBS 304.34</strain>
    </source>
</reference>
<name>A0A6A6YKJ3_9PEZI</name>
<dbReference type="PANTHER" id="PTHR43669">
    <property type="entry name" value="5-KETO-D-GLUCONATE 5-REDUCTASE"/>
    <property type="match status" value="1"/>
</dbReference>
<dbReference type="OrthoDB" id="10254221at2759"/>
<accession>A0A6A6YKJ3</accession>
<evidence type="ECO:0000256" key="1">
    <source>
        <dbReference type="ARBA" id="ARBA00006484"/>
    </source>
</evidence>
<dbReference type="RefSeq" id="XP_033576350.1">
    <property type="nucleotide sequence ID" value="XM_033724373.1"/>
</dbReference>
<keyword evidence="2" id="KW-0560">Oxidoreductase</keyword>
<dbReference type="SUPFAM" id="SSF51735">
    <property type="entry name" value="NAD(P)-binding Rossmann-fold domains"/>
    <property type="match status" value="1"/>
</dbReference>
<protein>
    <submittedName>
        <fullName evidence="3 5">Short-chain dehydrogenases/reductase</fullName>
    </submittedName>
</protein>
<evidence type="ECO:0000313" key="4">
    <source>
        <dbReference type="Proteomes" id="UP000504636"/>
    </source>
</evidence>
<sequence>MAARETVLIVGATGNIGIAAVLGALRAQLSVLAIVRNQTSADKLFQHIGTQQYVTVVEADITSDQGVQGVVEQVKAGKLPSFQHVYAAAGGAYWTTPLKDLSTQALREFMNVNFETNFFAYRATIPYLLEQNADNSSWTLCTGSQGDLGLRAAPAISQGALFSMASAAARENVETNIRFNEVYLACRVEVDESAEKTGAMRASRFADHYETVLSRPEIRGCRISVFGDGDLRELRCETKIKNPG</sequence>
<evidence type="ECO:0000313" key="5">
    <source>
        <dbReference type="RefSeq" id="XP_033576350.1"/>
    </source>
</evidence>